<comment type="caution">
    <text evidence="3">The sequence shown here is derived from an EMBL/GenBank/DDBJ whole genome shotgun (WGS) entry which is preliminary data.</text>
</comment>
<evidence type="ECO:0000256" key="1">
    <source>
        <dbReference type="SAM" id="MobiDB-lite"/>
    </source>
</evidence>
<sequence length="74" mass="8562">MFGIGKKRSTFGKFLDRNSITQEELSKRSGVNRNSISRLTKSNENRPSMKNAQKIIKALKKVGYNVDYDDFWSM</sequence>
<dbReference type="Gene3D" id="1.10.260.40">
    <property type="entry name" value="lambda repressor-like DNA-binding domains"/>
    <property type="match status" value="1"/>
</dbReference>
<dbReference type="CDD" id="cd00093">
    <property type="entry name" value="HTH_XRE"/>
    <property type="match status" value="1"/>
</dbReference>
<dbReference type="Proteomes" id="UP001165287">
    <property type="component" value="Unassembled WGS sequence"/>
</dbReference>
<reference evidence="3" key="1">
    <citation type="submission" date="2024-05" db="EMBL/GenBank/DDBJ databases">
        <title>Metabacillus sp. nov., isolated from the rhizosphere soil of tomato plants.</title>
        <authorList>
            <person name="Ma R."/>
        </authorList>
    </citation>
    <scope>NUCLEOTIDE SEQUENCE</scope>
    <source>
        <strain evidence="3">DBTR6</strain>
    </source>
</reference>
<feature type="domain" description="HTH cro/C1-type" evidence="2">
    <location>
        <begin position="17"/>
        <end position="71"/>
    </location>
</feature>
<accession>A0ABS7USZ3</accession>
<feature type="region of interest" description="Disordered" evidence="1">
    <location>
        <begin position="25"/>
        <end position="49"/>
    </location>
</feature>
<dbReference type="EMBL" id="JAIQUM010000030">
    <property type="protein sequence ID" value="MBZ5751339.1"/>
    <property type="molecule type" value="Genomic_DNA"/>
</dbReference>
<evidence type="ECO:0000313" key="4">
    <source>
        <dbReference type="Proteomes" id="UP001165287"/>
    </source>
</evidence>
<evidence type="ECO:0000313" key="3">
    <source>
        <dbReference type="EMBL" id="MBZ5751339.1"/>
    </source>
</evidence>
<dbReference type="Pfam" id="PF01381">
    <property type="entry name" value="HTH_3"/>
    <property type="match status" value="1"/>
</dbReference>
<organism evidence="3 4">
    <name type="scientific">Metabacillus rhizolycopersici</name>
    <dbReference type="NCBI Taxonomy" id="2875709"/>
    <lineage>
        <taxon>Bacteria</taxon>
        <taxon>Bacillati</taxon>
        <taxon>Bacillota</taxon>
        <taxon>Bacilli</taxon>
        <taxon>Bacillales</taxon>
        <taxon>Bacillaceae</taxon>
        <taxon>Metabacillus</taxon>
    </lineage>
</organism>
<keyword evidence="4" id="KW-1185">Reference proteome</keyword>
<dbReference type="InterPro" id="IPR001387">
    <property type="entry name" value="Cro/C1-type_HTH"/>
</dbReference>
<dbReference type="SUPFAM" id="SSF47413">
    <property type="entry name" value="lambda repressor-like DNA-binding domains"/>
    <property type="match status" value="1"/>
</dbReference>
<dbReference type="PROSITE" id="PS50943">
    <property type="entry name" value="HTH_CROC1"/>
    <property type="match status" value="1"/>
</dbReference>
<gene>
    <name evidence="3" type="ORF">K9V48_14065</name>
</gene>
<evidence type="ECO:0000259" key="2">
    <source>
        <dbReference type="PROSITE" id="PS50943"/>
    </source>
</evidence>
<dbReference type="InterPro" id="IPR010982">
    <property type="entry name" value="Lambda_DNA-bd_dom_sf"/>
</dbReference>
<protein>
    <submittedName>
        <fullName evidence="3">Helix-turn-helix domain-containing protein</fullName>
    </submittedName>
</protein>
<name>A0ABS7USZ3_9BACI</name>
<proteinExistence type="predicted"/>
<dbReference type="SMART" id="SM00530">
    <property type="entry name" value="HTH_XRE"/>
    <property type="match status" value="1"/>
</dbReference>